<reference evidence="2" key="1">
    <citation type="submission" date="2015-08" db="EMBL/GenBank/DDBJ databases">
        <authorList>
            <person name="Varghese N."/>
        </authorList>
    </citation>
    <scope>NUCLEOTIDE SEQUENCE [LARGE SCALE GENOMIC DNA]</scope>
    <source>
        <strain evidence="2">DSM 23407</strain>
    </source>
</reference>
<sequence length="115" mass="12340">MMGTSDMSATKYALIALTLASGGCAATTGEKRAEGSNQPVAITKTAFDRQCPANAGGIVIRNNTAQKQRVTYERSGNRKKPLRVAVNIAPEPGSKWIGCEGDGYSYRVLRHAPRR</sequence>
<dbReference type="Proteomes" id="UP000183900">
    <property type="component" value="Unassembled WGS sequence"/>
</dbReference>
<gene>
    <name evidence="1" type="ORF">Ga0061067_10216</name>
</gene>
<evidence type="ECO:0000313" key="2">
    <source>
        <dbReference type="Proteomes" id="UP000183900"/>
    </source>
</evidence>
<dbReference type="EMBL" id="CYHE01000002">
    <property type="protein sequence ID" value="CUA92598.1"/>
    <property type="molecule type" value="Genomic_DNA"/>
</dbReference>
<dbReference type="AlphaFoldDB" id="A0A0K6HP88"/>
<organism evidence="1 2">
    <name type="scientific">Pannonibacter indicus</name>
    <dbReference type="NCBI Taxonomy" id="466044"/>
    <lineage>
        <taxon>Bacteria</taxon>
        <taxon>Pseudomonadati</taxon>
        <taxon>Pseudomonadota</taxon>
        <taxon>Alphaproteobacteria</taxon>
        <taxon>Hyphomicrobiales</taxon>
        <taxon>Stappiaceae</taxon>
        <taxon>Pannonibacter</taxon>
    </lineage>
</organism>
<keyword evidence="2" id="KW-1185">Reference proteome</keyword>
<accession>A0A0K6HP88</accession>
<name>A0A0K6HP88_9HYPH</name>
<protein>
    <submittedName>
        <fullName evidence="1">Uncharacterized protein</fullName>
    </submittedName>
</protein>
<proteinExistence type="predicted"/>
<evidence type="ECO:0000313" key="1">
    <source>
        <dbReference type="EMBL" id="CUA92598.1"/>
    </source>
</evidence>